<name>A0A7U0GBC5_9CAUD</name>
<evidence type="ECO:0000313" key="2">
    <source>
        <dbReference type="Proteomes" id="UP000596381"/>
    </source>
</evidence>
<proteinExistence type="predicted"/>
<accession>A0A7U0GBC5</accession>
<reference evidence="1 2" key="1">
    <citation type="submission" date="2020-12" db="EMBL/GenBank/DDBJ databases">
        <title>Genomic characterization of four novel bacteriophages infecting Klebsiella pneumoniae.</title>
        <authorList>
            <person name="Estrada Bonilla B."/>
            <person name="Costa A.R."/>
            <person name="van Rossum T."/>
            <person name="Hagedoorn S."/>
            <person name="Wallinga H."/>
            <person name="Xiao M."/>
            <person name="Song W."/>
            <person name="Haas P.-J."/>
            <person name="Nobrega F.L."/>
            <person name="Brouns S.J.J."/>
        </authorList>
    </citation>
    <scope>NUCLEOTIDE SEQUENCE [LARGE SCALE GENOMIC DNA]</scope>
</reference>
<dbReference type="Proteomes" id="UP000596381">
    <property type="component" value="Segment"/>
</dbReference>
<organism evidence="1 2">
    <name type="scientific">Klebsiella phage vB_KpM_FBKp24</name>
    <dbReference type="NCBI Taxonomy" id="2801834"/>
    <lineage>
        <taxon>Viruses</taxon>
        <taxon>Duplodnaviria</taxon>
        <taxon>Heunggongvirae</taxon>
        <taxon>Uroviricota</taxon>
        <taxon>Caudoviricetes</taxon>
        <taxon>Chimalliviridae</taxon>
        <taxon>Maaswegvirus</taxon>
        <taxon>Maaswegvirus Kp24</taxon>
    </lineage>
</organism>
<protein>
    <submittedName>
        <fullName evidence="1">Uncharacterized protein</fullName>
    </submittedName>
</protein>
<gene>
    <name evidence="1" type="ORF">vBKpMFBKp24_343</name>
</gene>
<evidence type="ECO:0000313" key="1">
    <source>
        <dbReference type="EMBL" id="QQV92089.1"/>
    </source>
</evidence>
<dbReference type="EMBL" id="MW394391">
    <property type="protein sequence ID" value="QQV92089.1"/>
    <property type="molecule type" value="Genomic_DNA"/>
</dbReference>
<keyword evidence="2" id="KW-1185">Reference proteome</keyword>
<sequence length="290" mass="32362">MPLSLDYLAAEKDAIIAMTKETPVYSQPSNEALAIQRAAMAVVDRFSAFLGKVSARFNSPIDELKDFKTSPVKQSREYDLLEKALSDTPYTELMALRVQVIPGLSTTWLELLDAWKTPVKFSVDFFDDYLNPFEKFLSVAITSPEKFTTVGSVNRIGQLDIDSYIDALTTGLKGNSKTNLRAYSECAERNRDTLVAYSKTQEMALALHKGNLDLVKGSVDRCADLLATLSKQIKDSNLPYRLNAKTINDLTEAVFQMAKMAELYAATFTYVESQKVAMEETAKKLIETTK</sequence>